<dbReference type="CDD" id="cd02440">
    <property type="entry name" value="AdoMet_MTases"/>
    <property type="match status" value="1"/>
</dbReference>
<organism evidence="2 3">
    <name type="scientific">Geothermobacter hydrogeniphilus</name>
    <dbReference type="NCBI Taxonomy" id="1969733"/>
    <lineage>
        <taxon>Bacteria</taxon>
        <taxon>Pseudomonadati</taxon>
        <taxon>Thermodesulfobacteriota</taxon>
        <taxon>Desulfuromonadia</taxon>
        <taxon>Desulfuromonadales</taxon>
        <taxon>Geothermobacteraceae</taxon>
        <taxon>Geothermobacter</taxon>
    </lineage>
</organism>
<keyword evidence="3" id="KW-1185">Reference proteome</keyword>
<dbReference type="RefSeq" id="WP_085010452.1">
    <property type="nucleotide sequence ID" value="NZ_NAAD01000010.1"/>
</dbReference>
<dbReference type="Pfam" id="PF13649">
    <property type="entry name" value="Methyltransf_25"/>
    <property type="match status" value="1"/>
</dbReference>
<dbReference type="InterPro" id="IPR050508">
    <property type="entry name" value="Methyltransf_Superfamily"/>
</dbReference>
<reference evidence="2 3" key="1">
    <citation type="submission" date="2017-03" db="EMBL/GenBank/DDBJ databases">
        <title>Genome sequence of Geothermobacter sp. EPR-M, Deep-Sea Iron Reducer.</title>
        <authorList>
            <person name="Tully B."/>
            <person name="Savalia P."/>
            <person name="Abuyen K."/>
            <person name="Baughan C."/>
            <person name="Romero E."/>
            <person name="Ronkowski C."/>
            <person name="Torres B."/>
            <person name="Tremblay J."/>
            <person name="Trujillo A."/>
            <person name="Tyler M."/>
            <person name="Perez-Rodriguez I."/>
            <person name="Amend J."/>
        </authorList>
    </citation>
    <scope>NUCLEOTIDE SEQUENCE [LARGE SCALE GENOMIC DNA]</scope>
    <source>
        <strain evidence="2 3">EPR-M</strain>
    </source>
</reference>
<evidence type="ECO:0000259" key="1">
    <source>
        <dbReference type="Pfam" id="PF13649"/>
    </source>
</evidence>
<dbReference type="OrthoDB" id="9765084at2"/>
<dbReference type="Proteomes" id="UP000193136">
    <property type="component" value="Unassembled WGS sequence"/>
</dbReference>
<sequence>MTHEPKTRGRDLDHVAWLYDPIIEGLSFGRERRFREKTLDYMEFGPGDRILDVGCGTGSLTLLVAGRLQAPGEAVGIDAAPKMIEIARRKAAAAGVPARFYPGVAEALDFPDASFDLVVNSMFTHHIDTGLKKRAFAEMERVLKPGGTLVTADVDRPTTPVGWLMGWGARWVLVQKELVDNLRGDLPDLMRGAGLLDVRRVDHVYGLVSFFTACKAEAA</sequence>
<feature type="domain" description="Methyltransferase" evidence="1">
    <location>
        <begin position="50"/>
        <end position="147"/>
    </location>
</feature>
<dbReference type="AlphaFoldDB" id="A0A1X0Y3T3"/>
<dbReference type="SUPFAM" id="SSF53335">
    <property type="entry name" value="S-adenosyl-L-methionine-dependent methyltransferases"/>
    <property type="match status" value="1"/>
</dbReference>
<dbReference type="Gene3D" id="3.40.50.150">
    <property type="entry name" value="Vaccinia Virus protein VP39"/>
    <property type="match status" value="1"/>
</dbReference>
<dbReference type="PANTHER" id="PTHR42912:SF80">
    <property type="entry name" value="METHYLTRANSFERASE DOMAIN-CONTAINING PROTEIN"/>
    <property type="match status" value="1"/>
</dbReference>
<dbReference type="PANTHER" id="PTHR42912">
    <property type="entry name" value="METHYLTRANSFERASE"/>
    <property type="match status" value="1"/>
</dbReference>
<proteinExistence type="predicted"/>
<dbReference type="GO" id="GO:0008168">
    <property type="term" value="F:methyltransferase activity"/>
    <property type="evidence" value="ECO:0007669"/>
    <property type="project" value="TreeGrafter"/>
</dbReference>
<accession>A0A1X0Y3T3</accession>
<dbReference type="EMBL" id="NAAD01000010">
    <property type="protein sequence ID" value="ORJ59803.1"/>
    <property type="molecule type" value="Genomic_DNA"/>
</dbReference>
<dbReference type="InterPro" id="IPR041698">
    <property type="entry name" value="Methyltransf_25"/>
</dbReference>
<comment type="caution">
    <text evidence="2">The sequence shown here is derived from an EMBL/GenBank/DDBJ whole genome shotgun (WGS) entry which is preliminary data.</text>
</comment>
<dbReference type="STRING" id="1969733.B5V00_09005"/>
<name>A0A1X0Y3T3_9BACT</name>
<evidence type="ECO:0000313" key="2">
    <source>
        <dbReference type="EMBL" id="ORJ59803.1"/>
    </source>
</evidence>
<evidence type="ECO:0000313" key="3">
    <source>
        <dbReference type="Proteomes" id="UP000193136"/>
    </source>
</evidence>
<dbReference type="InterPro" id="IPR029063">
    <property type="entry name" value="SAM-dependent_MTases_sf"/>
</dbReference>
<gene>
    <name evidence="2" type="ORF">B5V00_09005</name>
</gene>
<protein>
    <recommendedName>
        <fullName evidence="1">Methyltransferase domain-containing protein</fullName>
    </recommendedName>
</protein>